<reference evidence="3 4" key="1">
    <citation type="journal article" date="2022" name="Nat. Plants">
        <title>Genomes of leafy and leafless Platanthera orchids illuminate the evolution of mycoheterotrophy.</title>
        <authorList>
            <person name="Li M.H."/>
            <person name="Liu K.W."/>
            <person name="Li Z."/>
            <person name="Lu H.C."/>
            <person name="Ye Q.L."/>
            <person name="Zhang D."/>
            <person name="Wang J.Y."/>
            <person name="Li Y.F."/>
            <person name="Zhong Z.M."/>
            <person name="Liu X."/>
            <person name="Yu X."/>
            <person name="Liu D.K."/>
            <person name="Tu X.D."/>
            <person name="Liu B."/>
            <person name="Hao Y."/>
            <person name="Liao X.Y."/>
            <person name="Jiang Y.T."/>
            <person name="Sun W.H."/>
            <person name="Chen J."/>
            <person name="Chen Y.Q."/>
            <person name="Ai Y."/>
            <person name="Zhai J.W."/>
            <person name="Wu S.S."/>
            <person name="Zhou Z."/>
            <person name="Hsiao Y.Y."/>
            <person name="Wu W.L."/>
            <person name="Chen Y.Y."/>
            <person name="Lin Y.F."/>
            <person name="Hsu J.L."/>
            <person name="Li C.Y."/>
            <person name="Wang Z.W."/>
            <person name="Zhao X."/>
            <person name="Zhong W.Y."/>
            <person name="Ma X.K."/>
            <person name="Ma L."/>
            <person name="Huang J."/>
            <person name="Chen G.Z."/>
            <person name="Huang M.Z."/>
            <person name="Huang L."/>
            <person name="Peng D.H."/>
            <person name="Luo Y.B."/>
            <person name="Zou S.Q."/>
            <person name="Chen S.P."/>
            <person name="Lan S."/>
            <person name="Tsai W.C."/>
            <person name="Van de Peer Y."/>
            <person name="Liu Z.J."/>
        </authorList>
    </citation>
    <scope>NUCLEOTIDE SEQUENCE [LARGE SCALE GENOMIC DNA]</scope>
    <source>
        <strain evidence="3">Lor288</strain>
    </source>
</reference>
<evidence type="ECO:0000313" key="4">
    <source>
        <dbReference type="Proteomes" id="UP001412067"/>
    </source>
</evidence>
<evidence type="ECO:0000256" key="2">
    <source>
        <dbReference type="ARBA" id="ARBA00022801"/>
    </source>
</evidence>
<dbReference type="PANTHER" id="PTHR43248:SF3">
    <property type="entry name" value="AB HYDROLASE-1 DOMAIN-CONTAINING PROTEIN"/>
    <property type="match status" value="1"/>
</dbReference>
<evidence type="ECO:0008006" key="5">
    <source>
        <dbReference type="Google" id="ProtNLM"/>
    </source>
</evidence>
<gene>
    <name evidence="3" type="ORF">KSP40_PGU003464</name>
</gene>
<comment type="similarity">
    <text evidence="1">Belongs to the peptidase S33 family.</text>
</comment>
<organism evidence="3 4">
    <name type="scientific">Platanthera guangdongensis</name>
    <dbReference type="NCBI Taxonomy" id="2320717"/>
    <lineage>
        <taxon>Eukaryota</taxon>
        <taxon>Viridiplantae</taxon>
        <taxon>Streptophyta</taxon>
        <taxon>Embryophyta</taxon>
        <taxon>Tracheophyta</taxon>
        <taxon>Spermatophyta</taxon>
        <taxon>Magnoliopsida</taxon>
        <taxon>Liliopsida</taxon>
        <taxon>Asparagales</taxon>
        <taxon>Orchidaceae</taxon>
        <taxon>Orchidoideae</taxon>
        <taxon>Orchideae</taxon>
        <taxon>Orchidinae</taxon>
        <taxon>Platanthera</taxon>
    </lineage>
</organism>
<accession>A0ABR2MIT5</accession>
<dbReference type="InterPro" id="IPR051601">
    <property type="entry name" value="Serine_prot/Carboxylest_S33"/>
</dbReference>
<dbReference type="EMBL" id="JBBWWR010000007">
    <property type="protein sequence ID" value="KAK8964047.1"/>
    <property type="molecule type" value="Genomic_DNA"/>
</dbReference>
<evidence type="ECO:0000256" key="1">
    <source>
        <dbReference type="ARBA" id="ARBA00010088"/>
    </source>
</evidence>
<evidence type="ECO:0000313" key="3">
    <source>
        <dbReference type="EMBL" id="KAK8964047.1"/>
    </source>
</evidence>
<proteinExistence type="inferred from homology"/>
<dbReference type="Proteomes" id="UP001412067">
    <property type="component" value="Unassembled WGS sequence"/>
</dbReference>
<dbReference type="PANTHER" id="PTHR43248">
    <property type="entry name" value="2-SUCCINYL-6-HYDROXY-2,4-CYCLOHEXADIENE-1-CARBOXYLATE SYNTHASE"/>
    <property type="match status" value="1"/>
</dbReference>
<keyword evidence="2" id="KW-0378">Hydrolase</keyword>
<keyword evidence="4" id="KW-1185">Reference proteome</keyword>
<sequence length="147" mass="16710">MGRGLLSNASRRRSGLLFSASCYHLHRFPTPQIHVAARTPETLAYEEVRAFDRRITSTAFVLHGLLGSARNWRTFSAKDLANLVKFQEWEWPDVVIGHSMGRKVAPNFAASCARGDYGESAVFPKQSSFGFWTRFQEKLVQMKVMEK</sequence>
<name>A0ABR2MIT5_9ASPA</name>
<comment type="caution">
    <text evidence="3">The sequence shown here is derived from an EMBL/GenBank/DDBJ whole genome shotgun (WGS) entry which is preliminary data.</text>
</comment>
<protein>
    <recommendedName>
        <fullName evidence="5">AB hydrolase-1 domain-containing protein</fullName>
    </recommendedName>
</protein>